<dbReference type="InterPro" id="IPR011009">
    <property type="entry name" value="Kinase-like_dom_sf"/>
</dbReference>
<evidence type="ECO:0000313" key="3">
    <source>
        <dbReference type="Proteomes" id="UP000247702"/>
    </source>
</evidence>
<evidence type="ECO:0000259" key="1">
    <source>
        <dbReference type="PROSITE" id="PS50011"/>
    </source>
</evidence>
<dbReference type="Proteomes" id="UP000247702">
    <property type="component" value="Unassembled WGS sequence"/>
</dbReference>
<dbReference type="PROSITE" id="PS50011">
    <property type="entry name" value="PROTEIN_KINASE_DOM"/>
    <property type="match status" value="1"/>
</dbReference>
<accession>A0A2Z6SPF3</accession>
<dbReference type="InterPro" id="IPR000719">
    <property type="entry name" value="Prot_kinase_dom"/>
</dbReference>
<gene>
    <name evidence="2" type="ORF">RclHR1_00900023</name>
</gene>
<proteinExistence type="predicted"/>
<keyword evidence="3" id="KW-1185">Reference proteome</keyword>
<sequence>MSSKNSLSKNICKNCGNKYTNKKNAKSRRCIVCINNNNFTKWASENEMIDNFIQEMQLKIDKMDDDIVELVPYYKFNNIKDLSEGNSCTVYLVTSTDGNYIVRYLSRHTKMKFGLKRCLNYVTRDNEFLIFLIESINANKDLLKIYGTFDNLEMNKYAIVIRDGFCEECEKCGEKYKNVRFKWCKSCQVDKLKKNFIKLSGNKEIDNFIQEMRLKINNLSDIIFEWIPYDQLIDITRIGEGGFATVFSTEWEDGPLNYNIFKSEYERLPKRKFALKRLEDTKNITNEFLNEVKAYSISTNLLDNNILKIYGMSQDPITKDYIMVLDYADGGSLSDWMKNENNYKDWKSKIIILRDIINGLKEIHQNQMIHRDFHPGNILFNCNQICIADMGLCGKVGEVDETKIYGFLPYIAPEVLRRKPYTQKADIYSFGMIMYFVATGRQPFDNSTHYNLALDICNGVRPEISESEAPKLYIDLMKRCWDLNPDNRPNANEIYDLFLSYDVKKLQKFSSIEDCCSSQTYSQSVCISRLVDNSECVDCSI</sequence>
<dbReference type="STRING" id="94130.A0A2Z6SPF3"/>
<dbReference type="GO" id="GO:0005524">
    <property type="term" value="F:ATP binding"/>
    <property type="evidence" value="ECO:0007669"/>
    <property type="project" value="InterPro"/>
</dbReference>
<evidence type="ECO:0000313" key="2">
    <source>
        <dbReference type="EMBL" id="GBC09637.1"/>
    </source>
</evidence>
<dbReference type="Gene3D" id="1.10.510.10">
    <property type="entry name" value="Transferase(Phosphotransferase) domain 1"/>
    <property type="match status" value="1"/>
</dbReference>
<dbReference type="EMBL" id="BEXD01004315">
    <property type="protein sequence ID" value="GBC09637.1"/>
    <property type="molecule type" value="Genomic_DNA"/>
</dbReference>
<dbReference type="PANTHER" id="PTHR44329">
    <property type="entry name" value="SERINE/THREONINE-PROTEIN KINASE TNNI3K-RELATED"/>
    <property type="match status" value="1"/>
</dbReference>
<reference evidence="2 3" key="1">
    <citation type="submission" date="2017-11" db="EMBL/GenBank/DDBJ databases">
        <title>The genome of Rhizophagus clarus HR1 reveals common genetic basis of auxotrophy among arbuscular mycorrhizal fungi.</title>
        <authorList>
            <person name="Kobayashi Y."/>
        </authorList>
    </citation>
    <scope>NUCLEOTIDE SEQUENCE [LARGE SCALE GENOMIC DNA]</scope>
    <source>
        <strain evidence="2 3">HR1</strain>
    </source>
</reference>
<dbReference type="InterPro" id="IPR051681">
    <property type="entry name" value="Ser/Thr_Kinases-Pseudokinases"/>
</dbReference>
<dbReference type="AlphaFoldDB" id="A0A2Z6SPF3"/>
<feature type="domain" description="Protein kinase" evidence="1">
    <location>
        <begin position="232"/>
        <end position="499"/>
    </location>
</feature>
<organism evidence="2 3">
    <name type="scientific">Rhizophagus clarus</name>
    <dbReference type="NCBI Taxonomy" id="94130"/>
    <lineage>
        <taxon>Eukaryota</taxon>
        <taxon>Fungi</taxon>
        <taxon>Fungi incertae sedis</taxon>
        <taxon>Mucoromycota</taxon>
        <taxon>Glomeromycotina</taxon>
        <taxon>Glomeromycetes</taxon>
        <taxon>Glomerales</taxon>
        <taxon>Glomeraceae</taxon>
        <taxon>Rhizophagus</taxon>
    </lineage>
</organism>
<dbReference type="InterPro" id="IPR001245">
    <property type="entry name" value="Ser-Thr/Tyr_kinase_cat_dom"/>
</dbReference>
<name>A0A2Z6SPF3_9GLOM</name>
<dbReference type="SUPFAM" id="SSF56112">
    <property type="entry name" value="Protein kinase-like (PK-like)"/>
    <property type="match status" value="1"/>
</dbReference>
<protein>
    <recommendedName>
        <fullName evidence="1">Protein kinase domain-containing protein</fullName>
    </recommendedName>
</protein>
<comment type="caution">
    <text evidence="2">The sequence shown here is derived from an EMBL/GenBank/DDBJ whole genome shotgun (WGS) entry which is preliminary data.</text>
</comment>
<dbReference type="GO" id="GO:0004674">
    <property type="term" value="F:protein serine/threonine kinase activity"/>
    <property type="evidence" value="ECO:0007669"/>
    <property type="project" value="TreeGrafter"/>
</dbReference>
<dbReference type="Pfam" id="PF07714">
    <property type="entry name" value="PK_Tyr_Ser-Thr"/>
    <property type="match status" value="1"/>
</dbReference>